<evidence type="ECO:0000256" key="4">
    <source>
        <dbReference type="ARBA" id="ARBA00022737"/>
    </source>
</evidence>
<feature type="repeat" description="WD" evidence="7">
    <location>
        <begin position="207"/>
        <end position="239"/>
    </location>
</feature>
<dbReference type="InterPro" id="IPR019775">
    <property type="entry name" value="WD40_repeat_CS"/>
</dbReference>
<dbReference type="GO" id="GO:0030687">
    <property type="term" value="C:preribosome, large subunit precursor"/>
    <property type="evidence" value="ECO:0007669"/>
    <property type="project" value="UniProtKB-UniRule"/>
</dbReference>
<dbReference type="Proteomes" id="UP000747110">
    <property type="component" value="Unassembled WGS sequence"/>
</dbReference>
<dbReference type="EMBL" id="BNCP01000008">
    <property type="protein sequence ID" value="GIL76250.1"/>
    <property type="molecule type" value="Genomic_DNA"/>
</dbReference>
<dbReference type="Pfam" id="PF00400">
    <property type="entry name" value="WD40"/>
    <property type="match status" value="7"/>
</dbReference>
<keyword evidence="1 6" id="KW-0690">Ribosome biogenesis</keyword>
<dbReference type="GO" id="GO:0005654">
    <property type="term" value="C:nucleoplasm"/>
    <property type="evidence" value="ECO:0007669"/>
    <property type="project" value="UniProtKB-SubCell"/>
</dbReference>
<keyword evidence="2 6" id="KW-0698">rRNA processing</keyword>
<evidence type="ECO:0000256" key="5">
    <source>
        <dbReference type="ARBA" id="ARBA00023242"/>
    </source>
</evidence>
<feature type="repeat" description="WD" evidence="7">
    <location>
        <begin position="387"/>
        <end position="423"/>
    </location>
</feature>
<keyword evidence="5 6" id="KW-0539">Nucleus</keyword>
<dbReference type="PROSITE" id="PS00678">
    <property type="entry name" value="WD_REPEATS_1"/>
    <property type="match status" value="1"/>
</dbReference>
<dbReference type="Pfam" id="PF08154">
    <property type="entry name" value="NLE"/>
    <property type="match status" value="1"/>
</dbReference>
<comment type="similarity">
    <text evidence="6">Belongs to the WD repeat WDR12/YTM1 family.</text>
</comment>
<name>A0A8J4FLZ4_9CHLO</name>
<dbReference type="CDD" id="cd00200">
    <property type="entry name" value="WD40"/>
    <property type="match status" value="1"/>
</dbReference>
<dbReference type="PROSITE" id="PS50294">
    <property type="entry name" value="WD_REPEATS_REGION"/>
    <property type="match status" value="3"/>
</dbReference>
<dbReference type="InterPro" id="IPR012972">
    <property type="entry name" value="NLE"/>
</dbReference>
<dbReference type="PANTHER" id="PTHR19855:SF11">
    <property type="entry name" value="RIBOSOME BIOGENESIS PROTEIN WDR12"/>
    <property type="match status" value="1"/>
</dbReference>
<dbReference type="InterPro" id="IPR036322">
    <property type="entry name" value="WD40_repeat_dom_sf"/>
</dbReference>
<dbReference type="PRINTS" id="PR00320">
    <property type="entry name" value="GPROTEINBRPT"/>
</dbReference>
<dbReference type="AlphaFoldDB" id="A0A8J4FLZ4"/>
<comment type="caution">
    <text evidence="10">The sequence shown here is derived from an EMBL/GenBank/DDBJ whole genome shotgun (WGS) entry which is preliminary data.</text>
</comment>
<dbReference type="GO" id="GO:0000463">
    <property type="term" value="P:maturation of LSU-rRNA from tricistronic rRNA transcript (SSU-rRNA, 5.8S rRNA, LSU-rRNA)"/>
    <property type="evidence" value="ECO:0007669"/>
    <property type="project" value="UniProtKB-UniRule"/>
</dbReference>
<feature type="region of interest" description="Disordered" evidence="8">
    <location>
        <begin position="255"/>
        <end position="288"/>
    </location>
</feature>
<dbReference type="HAMAP" id="MF_03029">
    <property type="entry name" value="WDR12"/>
    <property type="match status" value="1"/>
</dbReference>
<evidence type="ECO:0000256" key="1">
    <source>
        <dbReference type="ARBA" id="ARBA00022517"/>
    </source>
</evidence>
<keyword evidence="12" id="KW-1185">Reference proteome</keyword>
<dbReference type="Gene3D" id="2.130.10.10">
    <property type="entry name" value="YVTN repeat-like/Quinoprotein amine dehydrogenase"/>
    <property type="match status" value="1"/>
</dbReference>
<evidence type="ECO:0000259" key="9">
    <source>
        <dbReference type="Pfam" id="PF08154"/>
    </source>
</evidence>
<dbReference type="EMBL" id="BNCQ01000008">
    <property type="protein sequence ID" value="GIM00957.1"/>
    <property type="molecule type" value="Genomic_DNA"/>
</dbReference>
<dbReference type="PANTHER" id="PTHR19855">
    <property type="entry name" value="WD40 REPEAT PROTEIN 12, 37"/>
    <property type="match status" value="1"/>
</dbReference>
<feature type="repeat" description="WD" evidence="7">
    <location>
        <begin position="154"/>
        <end position="197"/>
    </location>
</feature>
<evidence type="ECO:0000256" key="7">
    <source>
        <dbReference type="PROSITE-ProRule" id="PRU00221"/>
    </source>
</evidence>
<feature type="domain" description="NLE" evidence="9">
    <location>
        <begin position="7"/>
        <end position="70"/>
    </location>
</feature>
<keyword evidence="3 7" id="KW-0853">WD repeat</keyword>
<evidence type="ECO:0000256" key="2">
    <source>
        <dbReference type="ARBA" id="ARBA00022552"/>
    </source>
</evidence>
<dbReference type="InterPro" id="IPR028599">
    <property type="entry name" value="WDR12/Ytm1"/>
</dbReference>
<reference evidence="10" key="1">
    <citation type="journal article" date="2021" name="Proc. Natl. Acad. Sci. U.S.A.">
        <title>Three genomes in the algal genus Volvox reveal the fate of a haploid sex-determining region after a transition to homothallism.</title>
        <authorList>
            <person name="Yamamoto K."/>
            <person name="Hamaji T."/>
            <person name="Kawai-Toyooka H."/>
            <person name="Matsuzaki R."/>
            <person name="Takahashi F."/>
            <person name="Nishimura Y."/>
            <person name="Kawachi M."/>
            <person name="Noguchi H."/>
            <person name="Minakuchi Y."/>
            <person name="Umen J.G."/>
            <person name="Toyoda A."/>
            <person name="Nozaki H."/>
        </authorList>
    </citation>
    <scope>NUCLEOTIDE SEQUENCE</scope>
    <source>
        <strain evidence="11">NIES-3785</strain>
        <strain evidence="10">NIES-3786</strain>
    </source>
</reference>
<evidence type="ECO:0000313" key="12">
    <source>
        <dbReference type="Proteomes" id="UP000747110"/>
    </source>
</evidence>
<dbReference type="Proteomes" id="UP000722791">
    <property type="component" value="Unassembled WGS sequence"/>
</dbReference>
<dbReference type="SMART" id="SM00320">
    <property type="entry name" value="WD40"/>
    <property type="match status" value="7"/>
</dbReference>
<evidence type="ECO:0000256" key="6">
    <source>
        <dbReference type="HAMAP-Rule" id="MF_03029"/>
    </source>
</evidence>
<evidence type="ECO:0000313" key="11">
    <source>
        <dbReference type="EMBL" id="GIM00957.1"/>
    </source>
</evidence>
<organism evidence="10 12">
    <name type="scientific">Volvox reticuliferus</name>
    <dbReference type="NCBI Taxonomy" id="1737510"/>
    <lineage>
        <taxon>Eukaryota</taxon>
        <taxon>Viridiplantae</taxon>
        <taxon>Chlorophyta</taxon>
        <taxon>core chlorophytes</taxon>
        <taxon>Chlorophyceae</taxon>
        <taxon>CS clade</taxon>
        <taxon>Chlamydomonadales</taxon>
        <taxon>Volvocaceae</taxon>
        <taxon>Volvox</taxon>
    </lineage>
</organism>
<dbReference type="PROSITE" id="PS50082">
    <property type="entry name" value="WD_REPEATS_2"/>
    <property type="match status" value="4"/>
</dbReference>
<evidence type="ECO:0000313" key="10">
    <source>
        <dbReference type="EMBL" id="GIL76250.1"/>
    </source>
</evidence>
<dbReference type="InterPro" id="IPR015943">
    <property type="entry name" value="WD40/YVTN_repeat-like_dom_sf"/>
</dbReference>
<feature type="repeat" description="WD" evidence="7">
    <location>
        <begin position="299"/>
        <end position="339"/>
    </location>
</feature>
<keyword evidence="4" id="KW-0677">Repeat</keyword>
<dbReference type="GO" id="GO:0000466">
    <property type="term" value="P:maturation of 5.8S rRNA from tricistronic rRNA transcript (SSU-rRNA, 5.8S rRNA, LSU-rRNA)"/>
    <property type="evidence" value="ECO:0007669"/>
    <property type="project" value="UniProtKB-UniRule"/>
</dbReference>
<proteinExistence type="inferred from homology"/>
<comment type="subcellular location">
    <subcellularLocation>
        <location evidence="6">Nucleus</location>
        <location evidence="6">Nucleolus</location>
    </subcellularLocation>
    <subcellularLocation>
        <location evidence="6">Nucleus</location>
        <location evidence="6">Nucleoplasm</location>
    </subcellularLocation>
</comment>
<dbReference type="SUPFAM" id="SSF50978">
    <property type="entry name" value="WD40 repeat-like"/>
    <property type="match status" value="1"/>
</dbReference>
<evidence type="ECO:0000256" key="3">
    <source>
        <dbReference type="ARBA" id="ARBA00022574"/>
    </source>
</evidence>
<protein>
    <recommendedName>
        <fullName evidence="6">Ribosome biogenesis protein WDR12 homolog</fullName>
    </recommendedName>
</protein>
<dbReference type="OrthoDB" id="10251381at2759"/>
<gene>
    <name evidence="10" type="ORF">Vretifemale_5728</name>
    <name evidence="11" type="ORF">Vretimale_5830</name>
</gene>
<dbReference type="GO" id="GO:0005730">
    <property type="term" value="C:nucleolus"/>
    <property type="evidence" value="ECO:0007669"/>
    <property type="project" value="UniProtKB-SubCell"/>
</dbReference>
<dbReference type="InterPro" id="IPR020472">
    <property type="entry name" value="WD40_PAC1"/>
</dbReference>
<dbReference type="InterPro" id="IPR001680">
    <property type="entry name" value="WD40_rpt"/>
</dbReference>
<sequence>MAEETQVLVKFVTKLPVHLKVPEAPVAVPASLKRYGLSQIINHLLALDPPRPFDFLANGELIRKSLEQHLLSLNLSAESTLEVEYVPAVIPPQQKSSVPHDDWVSSVDASRAASSLSASHSGNRNAIGNGPIVSASYDGLVRLWNGELQCTATVSAHQGGVNCVRFLPQSQGDLLLTSGKDRAVKMWRVEGGRRGGSGPSCQLLATYRGHQDGVEQVAASPSGRRFVSCGWDGRLLVWETGRSVAAAAAEIAGADGTDGSKKKRRVGSANGASGANGHGPDSVAGGSGALTVTEASSELVGHLHCVSAVSWPAEESLYSGGWDHSVRRWDVASGIAADTYNGSKAVLCLASHGSAPHLVAFGCSDRALRLWDTRGKTGSETLSVTAHGSHGNWVSAVAWCPRSEHHLATASYDGTVKLWDVRTQVPLGILSGHKDKVLCVSWLGEAGGASTAAGQGLVSGGSDCQLRMYEGEGEVASNGS</sequence>
<dbReference type="GO" id="GO:0043021">
    <property type="term" value="F:ribonucleoprotein complex binding"/>
    <property type="evidence" value="ECO:0007669"/>
    <property type="project" value="UniProtKB-UniRule"/>
</dbReference>
<evidence type="ECO:0000256" key="8">
    <source>
        <dbReference type="SAM" id="MobiDB-lite"/>
    </source>
</evidence>
<comment type="function">
    <text evidence="6">Required for maturation of ribosomal RNAs and formation of the large ribosomal subunit.</text>
</comment>
<accession>A0A8J4FLZ4</accession>